<evidence type="ECO:0000313" key="3">
    <source>
        <dbReference type="EMBL" id="ARZ67737.1"/>
    </source>
</evidence>
<evidence type="ECO:0000313" key="4">
    <source>
        <dbReference type="Proteomes" id="UP000195755"/>
    </source>
</evidence>
<sequence>MAAHAAIERRITALERVSTKLRTVEVALVEQSLAGAQDCVPLESWLYRIETGKSPAAENVPAGEGEWGVLKVSAVQSGWFEARENKVVRDAGLINPHYEVQTGDLLMTRANTEDLVGLACVVQSAPPRLMLSDKTLRLVTNESMAESSFIQMALASPGVRNQIKAEATGTSGSMKNISQAAIRRLLVPNVAIQEQQRVTAAVASSRMRMDSVRRQIAKLRAVRQGLLDDLLSGRARVPQG</sequence>
<dbReference type="Gene3D" id="3.90.220.20">
    <property type="entry name" value="DNA methylase specificity domains"/>
    <property type="match status" value="1"/>
</dbReference>
<dbReference type="REBASE" id="204997">
    <property type="entry name" value="S.SalJK11ORF2086P"/>
</dbReference>
<evidence type="ECO:0000256" key="2">
    <source>
        <dbReference type="ARBA" id="ARBA00023125"/>
    </source>
</evidence>
<dbReference type="SUPFAM" id="SSF116734">
    <property type="entry name" value="DNA methylase specificity domain"/>
    <property type="match status" value="1"/>
</dbReference>
<keyword evidence="1" id="KW-0680">Restriction system</keyword>
<dbReference type="CDD" id="cd17261">
    <property type="entry name" value="RMtype1_S_EcoKI-TRD2-CR2_like"/>
    <property type="match status" value="1"/>
</dbReference>
<dbReference type="PANTHER" id="PTHR30408:SF12">
    <property type="entry name" value="TYPE I RESTRICTION ENZYME MJAVIII SPECIFICITY SUBUNIT"/>
    <property type="match status" value="1"/>
</dbReference>
<dbReference type="GO" id="GO:0003677">
    <property type="term" value="F:DNA binding"/>
    <property type="evidence" value="ECO:0007669"/>
    <property type="project" value="UniProtKB-KW"/>
</dbReference>
<name>A0A1Z2L0B3_9ACTN</name>
<dbReference type="InterPro" id="IPR044946">
    <property type="entry name" value="Restrct_endonuc_typeI_TRD_sf"/>
</dbReference>
<dbReference type="PANTHER" id="PTHR30408">
    <property type="entry name" value="TYPE-1 RESTRICTION ENZYME ECOKI SPECIFICITY PROTEIN"/>
    <property type="match status" value="1"/>
</dbReference>
<reference evidence="3 4" key="1">
    <citation type="submission" date="2017-06" db="EMBL/GenBank/DDBJ databases">
        <title>Streptomyces albireticuli Genome sequencing and assembly.</title>
        <authorList>
            <person name="Wang Y."/>
            <person name="Du B."/>
            <person name="Ding Y."/>
            <person name="Liu H."/>
            <person name="Hou Q."/>
            <person name="Liu K."/>
            <person name="Yao L."/>
            <person name="Wang C."/>
        </authorList>
    </citation>
    <scope>NUCLEOTIDE SEQUENCE [LARGE SCALE GENOMIC DNA]</scope>
    <source>
        <strain evidence="3 4">MDJK11</strain>
    </source>
</reference>
<keyword evidence="2" id="KW-0238">DNA-binding</keyword>
<gene>
    <name evidence="3" type="ORF">SMD11_2085</name>
</gene>
<organism evidence="3 4">
    <name type="scientific">Streptomyces albireticuli</name>
    <dbReference type="NCBI Taxonomy" id="1940"/>
    <lineage>
        <taxon>Bacteria</taxon>
        <taxon>Bacillati</taxon>
        <taxon>Actinomycetota</taxon>
        <taxon>Actinomycetes</taxon>
        <taxon>Kitasatosporales</taxon>
        <taxon>Streptomycetaceae</taxon>
        <taxon>Streptomyces</taxon>
    </lineage>
</organism>
<evidence type="ECO:0008006" key="5">
    <source>
        <dbReference type="Google" id="ProtNLM"/>
    </source>
</evidence>
<accession>A0A1Z2L0B3</accession>
<evidence type="ECO:0000256" key="1">
    <source>
        <dbReference type="ARBA" id="ARBA00022747"/>
    </source>
</evidence>
<dbReference type="EMBL" id="CP021744">
    <property type="protein sequence ID" value="ARZ67737.1"/>
    <property type="molecule type" value="Genomic_DNA"/>
</dbReference>
<dbReference type="AlphaFoldDB" id="A0A1Z2L0B3"/>
<proteinExistence type="predicted"/>
<dbReference type="InterPro" id="IPR052021">
    <property type="entry name" value="Type-I_RS_S_subunit"/>
</dbReference>
<dbReference type="KEGG" id="salj:SMD11_2085"/>
<dbReference type="Proteomes" id="UP000195755">
    <property type="component" value="Chromosome"/>
</dbReference>
<dbReference type="GO" id="GO:0009307">
    <property type="term" value="P:DNA restriction-modification system"/>
    <property type="evidence" value="ECO:0007669"/>
    <property type="project" value="UniProtKB-KW"/>
</dbReference>
<protein>
    <recommendedName>
        <fullName evidence="5">Type I restriction modification DNA specificity domain-containing protein</fullName>
    </recommendedName>
</protein>